<sequence length="62" mass="6341">MYLVNVDQEKCSGCGECAAACPAQILSMVEGKAEVTGDPAECLGCESCTSVCSTGAVTVQEY</sequence>
<name>A0A1W1VZB2_9FIRM</name>
<feature type="domain" description="4Fe-4S ferredoxin-type" evidence="8">
    <location>
        <begin position="2"/>
        <end position="31"/>
    </location>
</feature>
<dbReference type="InterPro" id="IPR050572">
    <property type="entry name" value="Fe-S_Ferredoxin"/>
</dbReference>
<dbReference type="EMBL" id="LT838272">
    <property type="protein sequence ID" value="SMB98697.1"/>
    <property type="molecule type" value="Genomic_DNA"/>
</dbReference>
<keyword evidence="4" id="KW-0677">Repeat</keyword>
<evidence type="ECO:0000313" key="9">
    <source>
        <dbReference type="EMBL" id="SMB98697.1"/>
    </source>
</evidence>
<feature type="domain" description="4Fe-4S ferredoxin-type" evidence="8">
    <location>
        <begin position="33"/>
        <end position="62"/>
    </location>
</feature>
<dbReference type="AlphaFoldDB" id="A0A1W1VZB2"/>
<evidence type="ECO:0000313" key="10">
    <source>
        <dbReference type="Proteomes" id="UP000192569"/>
    </source>
</evidence>
<accession>A0A1W1VZB2</accession>
<dbReference type="PANTHER" id="PTHR43687:SF6">
    <property type="entry name" value="L-ASPARTATE SEMIALDEHYDE SULFURTRANSFERASE IRON-SULFUR SUBUNIT"/>
    <property type="match status" value="1"/>
</dbReference>
<dbReference type="PROSITE" id="PS00198">
    <property type="entry name" value="4FE4S_FER_1"/>
    <property type="match status" value="1"/>
</dbReference>
<protein>
    <submittedName>
        <fullName evidence="9">4Fe-4S dicluster domain-containing protein</fullName>
    </submittedName>
</protein>
<dbReference type="InterPro" id="IPR017896">
    <property type="entry name" value="4Fe4S_Fe-S-bd"/>
</dbReference>
<evidence type="ECO:0000256" key="2">
    <source>
        <dbReference type="ARBA" id="ARBA00022485"/>
    </source>
</evidence>
<evidence type="ECO:0000256" key="7">
    <source>
        <dbReference type="ARBA" id="ARBA00023014"/>
    </source>
</evidence>
<dbReference type="SUPFAM" id="SSF54862">
    <property type="entry name" value="4Fe-4S ferredoxins"/>
    <property type="match status" value="1"/>
</dbReference>
<proteinExistence type="predicted"/>
<dbReference type="PROSITE" id="PS51379">
    <property type="entry name" value="4FE4S_FER_2"/>
    <property type="match status" value="2"/>
</dbReference>
<gene>
    <name evidence="9" type="ORF">SAMN00808754_2502</name>
</gene>
<dbReference type="Gene3D" id="3.30.70.20">
    <property type="match status" value="1"/>
</dbReference>
<dbReference type="GO" id="GO:0051539">
    <property type="term" value="F:4 iron, 4 sulfur cluster binding"/>
    <property type="evidence" value="ECO:0007669"/>
    <property type="project" value="UniProtKB-KW"/>
</dbReference>
<dbReference type="PANTHER" id="PTHR43687">
    <property type="entry name" value="ADENYLYLSULFATE REDUCTASE, BETA SUBUNIT"/>
    <property type="match status" value="1"/>
</dbReference>
<evidence type="ECO:0000256" key="6">
    <source>
        <dbReference type="ARBA" id="ARBA00023004"/>
    </source>
</evidence>
<keyword evidence="2" id="KW-0004">4Fe-4S</keyword>
<dbReference type="GO" id="GO:0046872">
    <property type="term" value="F:metal ion binding"/>
    <property type="evidence" value="ECO:0007669"/>
    <property type="project" value="UniProtKB-KW"/>
</dbReference>
<reference evidence="9 10" key="1">
    <citation type="submission" date="2017-04" db="EMBL/GenBank/DDBJ databases">
        <authorList>
            <person name="Afonso C.L."/>
            <person name="Miller P.J."/>
            <person name="Scott M.A."/>
            <person name="Spackman E."/>
            <person name="Goraichik I."/>
            <person name="Dimitrov K.M."/>
            <person name="Suarez D.L."/>
            <person name="Swayne D.E."/>
        </authorList>
    </citation>
    <scope>NUCLEOTIDE SEQUENCE [LARGE SCALE GENOMIC DNA]</scope>
    <source>
        <strain evidence="9 10">ToBE</strain>
    </source>
</reference>
<keyword evidence="10" id="KW-1185">Reference proteome</keyword>
<evidence type="ECO:0000256" key="3">
    <source>
        <dbReference type="ARBA" id="ARBA00022723"/>
    </source>
</evidence>
<organism evidence="9 10">
    <name type="scientific">Thermanaeromonas toyohensis ToBE</name>
    <dbReference type="NCBI Taxonomy" id="698762"/>
    <lineage>
        <taxon>Bacteria</taxon>
        <taxon>Bacillati</taxon>
        <taxon>Bacillota</taxon>
        <taxon>Clostridia</taxon>
        <taxon>Neomoorellales</taxon>
        <taxon>Neomoorellaceae</taxon>
        <taxon>Thermanaeromonas</taxon>
    </lineage>
</organism>
<dbReference type="STRING" id="698762.SAMN00808754_2502"/>
<evidence type="ECO:0000256" key="1">
    <source>
        <dbReference type="ARBA" id="ARBA00022448"/>
    </source>
</evidence>
<evidence type="ECO:0000256" key="4">
    <source>
        <dbReference type="ARBA" id="ARBA00022737"/>
    </source>
</evidence>
<evidence type="ECO:0000259" key="8">
    <source>
        <dbReference type="PROSITE" id="PS51379"/>
    </source>
</evidence>
<keyword evidence="3" id="KW-0479">Metal-binding</keyword>
<dbReference type="RefSeq" id="WP_084666093.1">
    <property type="nucleotide sequence ID" value="NZ_LT838272.1"/>
</dbReference>
<evidence type="ECO:0000256" key="5">
    <source>
        <dbReference type="ARBA" id="ARBA00022982"/>
    </source>
</evidence>
<keyword evidence="7" id="KW-0411">Iron-sulfur</keyword>
<dbReference type="OrthoDB" id="9804603at2"/>
<dbReference type="InterPro" id="IPR017900">
    <property type="entry name" value="4Fe4S_Fe_S_CS"/>
</dbReference>
<keyword evidence="1" id="KW-0813">Transport</keyword>
<dbReference type="Proteomes" id="UP000192569">
    <property type="component" value="Chromosome I"/>
</dbReference>
<keyword evidence="6" id="KW-0408">Iron</keyword>
<dbReference type="Pfam" id="PF12838">
    <property type="entry name" value="Fer4_7"/>
    <property type="match status" value="1"/>
</dbReference>
<keyword evidence="5" id="KW-0249">Electron transport</keyword>